<proteinExistence type="predicted"/>
<dbReference type="EMBL" id="GBXM01000941">
    <property type="protein sequence ID" value="JAI07637.1"/>
    <property type="molecule type" value="Transcribed_RNA"/>
</dbReference>
<reference evidence="1" key="1">
    <citation type="submission" date="2014-11" db="EMBL/GenBank/DDBJ databases">
        <authorList>
            <person name="Amaro Gonzalez C."/>
        </authorList>
    </citation>
    <scope>NUCLEOTIDE SEQUENCE</scope>
</reference>
<accession>A0A0E9XYY2</accession>
<organism evidence="1">
    <name type="scientific">Anguilla anguilla</name>
    <name type="common">European freshwater eel</name>
    <name type="synonym">Muraena anguilla</name>
    <dbReference type="NCBI Taxonomy" id="7936"/>
    <lineage>
        <taxon>Eukaryota</taxon>
        <taxon>Metazoa</taxon>
        <taxon>Chordata</taxon>
        <taxon>Craniata</taxon>
        <taxon>Vertebrata</taxon>
        <taxon>Euteleostomi</taxon>
        <taxon>Actinopterygii</taxon>
        <taxon>Neopterygii</taxon>
        <taxon>Teleostei</taxon>
        <taxon>Anguilliformes</taxon>
        <taxon>Anguillidae</taxon>
        <taxon>Anguilla</taxon>
    </lineage>
</organism>
<protein>
    <submittedName>
        <fullName evidence="1">Uncharacterized protein</fullName>
    </submittedName>
</protein>
<sequence length="30" mass="3482">MCAFSDTALNQIAVSQFCLLWRTKASDWFK</sequence>
<name>A0A0E9XYY2_ANGAN</name>
<evidence type="ECO:0000313" key="1">
    <source>
        <dbReference type="EMBL" id="JAI07637.1"/>
    </source>
</evidence>
<reference evidence="1" key="2">
    <citation type="journal article" date="2015" name="Fish Shellfish Immunol.">
        <title>Early steps in the European eel (Anguilla anguilla)-Vibrio vulnificus interaction in the gills: Role of the RtxA13 toxin.</title>
        <authorList>
            <person name="Callol A."/>
            <person name="Pajuelo D."/>
            <person name="Ebbesson L."/>
            <person name="Teles M."/>
            <person name="MacKenzie S."/>
            <person name="Amaro C."/>
        </authorList>
    </citation>
    <scope>NUCLEOTIDE SEQUENCE</scope>
</reference>
<dbReference type="AlphaFoldDB" id="A0A0E9XYY2"/>